<sequence>MYSLVEFDGKRTYQPDIAAIAVDYALSMSYRDSRQRLQRMTESPSHLTIWRRVQELGMEAESEFEYDDFVSADSTKLHAQGKGKLDVKVIAGKSVIVGINESYREMKGEYDVKATIVGDADRDLSCFEERQIDLIHIWREVNYKLWQHGVDLETRKQYVNEVKGILLRLKNSIEKPDLESRIKKTEKALNEFVKEMEEKGGFRGSLKGIWRTFFCLHTRSLRG</sequence>
<dbReference type="RefSeq" id="WP_048064168.1">
    <property type="nucleotide sequence ID" value="NZ_CP006577.1"/>
</dbReference>
<reference evidence="1 2" key="1">
    <citation type="submission" date="2013-07" db="EMBL/GenBank/DDBJ databases">
        <title>Genome of Archaeoglobus fulgidus.</title>
        <authorList>
            <person name="Fiebig A."/>
            <person name="Birkeland N.-K."/>
        </authorList>
    </citation>
    <scope>NUCLEOTIDE SEQUENCE [LARGE SCALE GENOMIC DNA]</scope>
    <source>
        <strain evidence="1 2">DSM 8774</strain>
    </source>
</reference>
<name>A0A075WCN3_ARCFL</name>
<protein>
    <recommendedName>
        <fullName evidence="3">Transposase</fullName>
    </recommendedName>
</protein>
<evidence type="ECO:0008006" key="3">
    <source>
        <dbReference type="Google" id="ProtNLM"/>
    </source>
</evidence>
<evidence type="ECO:0000313" key="2">
    <source>
        <dbReference type="Proteomes" id="UP000028501"/>
    </source>
</evidence>
<gene>
    <name evidence="1" type="ORF">AFULGI_00001180</name>
</gene>
<evidence type="ECO:0000313" key="1">
    <source>
        <dbReference type="EMBL" id="AIG96959.1"/>
    </source>
</evidence>
<proteinExistence type="predicted"/>
<accession>A0A075WCN3</accession>
<dbReference type="EMBL" id="CP006577">
    <property type="protein sequence ID" value="AIG96959.1"/>
    <property type="molecule type" value="Genomic_DNA"/>
</dbReference>
<dbReference type="HOGENOM" id="CLU_1237862_0_0_2"/>
<organism evidence="1 2">
    <name type="scientific">Archaeoglobus fulgidus DSM 8774</name>
    <dbReference type="NCBI Taxonomy" id="1344584"/>
    <lineage>
        <taxon>Archaea</taxon>
        <taxon>Methanobacteriati</taxon>
        <taxon>Methanobacteriota</taxon>
        <taxon>Archaeoglobi</taxon>
        <taxon>Archaeoglobales</taxon>
        <taxon>Archaeoglobaceae</taxon>
        <taxon>Archaeoglobus</taxon>
    </lineage>
</organism>
<dbReference type="KEGG" id="afg:AFULGI_00001180"/>
<dbReference type="GeneID" id="24793674"/>
<dbReference type="Proteomes" id="UP000028501">
    <property type="component" value="Chromosome"/>
</dbReference>
<dbReference type="AlphaFoldDB" id="A0A075WCN3"/>